<dbReference type="InterPro" id="IPR011989">
    <property type="entry name" value="ARM-like"/>
</dbReference>
<name>A0A498HBD7_MALDO</name>
<dbReference type="SUPFAM" id="SSF48371">
    <property type="entry name" value="ARM repeat"/>
    <property type="match status" value="1"/>
</dbReference>
<dbReference type="Proteomes" id="UP000290289">
    <property type="component" value="Chromosome 17"/>
</dbReference>
<dbReference type="Pfam" id="PF08167">
    <property type="entry name" value="RIX1"/>
    <property type="match status" value="1"/>
</dbReference>
<dbReference type="Pfam" id="PF24804">
    <property type="entry name" value="DUF7705"/>
    <property type="match status" value="1"/>
</dbReference>
<reference evidence="5 6" key="1">
    <citation type="submission" date="2018-10" db="EMBL/GenBank/DDBJ databases">
        <title>A high-quality apple genome assembly.</title>
        <authorList>
            <person name="Hu J."/>
        </authorList>
    </citation>
    <scope>NUCLEOTIDE SEQUENCE [LARGE SCALE GENOMIC DNA]</scope>
    <source>
        <strain evidence="6">cv. HFTH1</strain>
        <tissue evidence="5">Young leaf</tissue>
    </source>
</reference>
<feature type="region of interest" description="Disordered" evidence="1">
    <location>
        <begin position="1326"/>
        <end position="1373"/>
    </location>
</feature>
<dbReference type="EMBL" id="RDQH01000343">
    <property type="protein sequence ID" value="RXH68339.1"/>
    <property type="molecule type" value="Genomic_DNA"/>
</dbReference>
<dbReference type="PANTHER" id="PTHR33916">
    <property type="entry name" value="EXPANSIN-LIKE EG45 DOMAIN-CONTAINING PROTEIN"/>
    <property type="match status" value="1"/>
</dbReference>
<feature type="chain" id="PRO_5019784629" evidence="2">
    <location>
        <begin position="37"/>
        <end position="1373"/>
    </location>
</feature>
<gene>
    <name evidence="5" type="ORF">DVH24_030672</name>
</gene>
<feature type="compositionally biased region" description="Polar residues" evidence="1">
    <location>
        <begin position="963"/>
        <end position="983"/>
    </location>
</feature>
<feature type="signal peptide" evidence="2">
    <location>
        <begin position="1"/>
        <end position="36"/>
    </location>
</feature>
<dbReference type="Gene3D" id="1.25.10.10">
    <property type="entry name" value="Leucine-rich Repeat Variant"/>
    <property type="match status" value="1"/>
</dbReference>
<feature type="domain" description="DUF7705" evidence="4">
    <location>
        <begin position="44"/>
        <end position="493"/>
    </location>
</feature>
<evidence type="ECO:0000313" key="5">
    <source>
        <dbReference type="EMBL" id="RXH68339.1"/>
    </source>
</evidence>
<feature type="region of interest" description="Disordered" evidence="1">
    <location>
        <begin position="784"/>
        <end position="807"/>
    </location>
</feature>
<evidence type="ECO:0000259" key="4">
    <source>
        <dbReference type="Pfam" id="PF24804"/>
    </source>
</evidence>
<feature type="region of interest" description="Disordered" evidence="1">
    <location>
        <begin position="961"/>
        <end position="1011"/>
    </location>
</feature>
<keyword evidence="2" id="KW-0732">Signal</keyword>
<dbReference type="PANTHER" id="PTHR33916:SF8">
    <property type="entry name" value="OS05G0272800 PROTEIN"/>
    <property type="match status" value="1"/>
</dbReference>
<feature type="compositionally biased region" description="Acidic residues" evidence="1">
    <location>
        <begin position="1355"/>
        <end position="1373"/>
    </location>
</feature>
<comment type="caution">
    <text evidence="5">The sequence shown here is derived from an EMBL/GenBank/DDBJ whole genome shotgun (WGS) entry which is preliminary data.</text>
</comment>
<dbReference type="InterPro" id="IPR012583">
    <property type="entry name" value="RIX1_N"/>
</dbReference>
<dbReference type="STRING" id="3750.A0A498HBD7"/>
<evidence type="ECO:0000313" key="6">
    <source>
        <dbReference type="Proteomes" id="UP000290289"/>
    </source>
</evidence>
<sequence length="1373" mass="150287">MKKNQNQMMMMHVSLLLSHLILLLLCIISIIDGAFASGKSDYVTAVGDPGMRRDELRVALEAWNFCNEVGEEAPDMGSPRAADCFNLTSTSLKHGVSKKDNLLGVGTPFPGISQGALNNVDLYAVEKELYLGSLCQVQDSPKPWQFWMIMLKNGNFDTMAGLCPSNGKKTPPFSDPGRFPCFGKGCMNQPTVVHQRTLLDGNTTMRGGFNGTYDLGSNPSDGLDSISFYEVEWKKKLGVGSWEFRHMLKTSKKYPWLMLYLRADATQGYSGGYHYDTRGMLKIPPESPNFKVRLTLDIKQGGGPKSQFYLIDIGSCWKNNGKPCDGDVLTDVTRYTEMIINPETPAWCSPTGLGNCPPYHITPNDRKIYRNDTANFPYGAYHYYCAPGNAEHLEKPVSVCDPYSNPQAQEIVQLLPHPIWAEYGYPTKQGQGWIGDARTWELDVGGLSSRLHYYQDPGTTPARRIWGSIDVGTEIFVSDKDEVAEWTLSDFDSLSFGSNGGIRPCQRHVRCCSKAPDLPDDKHPSASPSELSKVVYAIKTHNLLCESVQDVTDQKLITTWKSAMDSWVRRLVQLVSSDMPDKCWEGTCLMGVTCRECSSERFLESYSGWFQILLSHIQPTTTSQFVKVASCASMSDLITRLGGSLNAKRDGTAHAGKLVQQIIQPVLKLLNDDHSEVVWEGAVRLLCTIISFFPLSISRHYDSVEDVIASTILSGKGSDNMLKKLAYCLAVLPKSRGDEDSWSLMIQKILLLINGHLNDVFQGFEEETKRHEIIRLLIPLGKDPPPQLGGNKVSGKDSTKGRKSSQRLTMSSISALMVCCSTMITTSYPVQVTVPIRSLFVLIERVLIVDGSLPHSLLPFMTATQQEFICSELPLLHLYGLEFLTAIIEGVRSQLLPHAAYLVHLLSVYLKRCALPELRIKVYSITRILLISMGFGMTLSLAREVANNALIDLNPIVNESGGAPSSGNSKPSTEALLQTTPQSSHRKRKHGASSGSLEWHKTSSLGEGNPKSHTISPIPVKIAALEALEALVTVGGALKSEGWRSDVGLLLMDIATNSMKVGRAGDNKNIYQLKEPVDIWGDLQLAALRALLASLLSSSGVRPPYLAEGLDLFRRGKQETGTKVAGFCAHSLLTLEVLVHPRALPLAGFSVGVSHKLPENMYSGSVKHQTPFSSDIQGMVYDASDSDCDDLYTSWLATGKQLEAPMSDLDKTMQAGEPSKTLTVHRDKKLVVDGSFGKETLGGSAQELKLSIQDVDMRVNGDENMVESCQFQEFAVQLENGLSSKVASVAGTRVAEEVFGRVALGSGPSDQAGSITVTTHDVPVAKGDGFLGREKNSASTSNPEKGKGIAYELGNDSDADSFPDIVDPDSDSE</sequence>
<proteinExistence type="predicted"/>
<evidence type="ECO:0000256" key="2">
    <source>
        <dbReference type="SAM" id="SignalP"/>
    </source>
</evidence>
<keyword evidence="6" id="KW-1185">Reference proteome</keyword>
<evidence type="ECO:0000259" key="3">
    <source>
        <dbReference type="Pfam" id="PF08167"/>
    </source>
</evidence>
<protein>
    <submittedName>
        <fullName evidence="5">Uncharacterized protein</fullName>
    </submittedName>
</protein>
<organism evidence="5 6">
    <name type="scientific">Malus domestica</name>
    <name type="common">Apple</name>
    <name type="synonym">Pyrus malus</name>
    <dbReference type="NCBI Taxonomy" id="3750"/>
    <lineage>
        <taxon>Eukaryota</taxon>
        <taxon>Viridiplantae</taxon>
        <taxon>Streptophyta</taxon>
        <taxon>Embryophyta</taxon>
        <taxon>Tracheophyta</taxon>
        <taxon>Spermatophyta</taxon>
        <taxon>Magnoliopsida</taxon>
        <taxon>eudicotyledons</taxon>
        <taxon>Gunneridae</taxon>
        <taxon>Pentapetalae</taxon>
        <taxon>rosids</taxon>
        <taxon>fabids</taxon>
        <taxon>Rosales</taxon>
        <taxon>Rosaceae</taxon>
        <taxon>Amygdaloideae</taxon>
        <taxon>Maleae</taxon>
        <taxon>Malus</taxon>
    </lineage>
</organism>
<dbReference type="InterPro" id="IPR016024">
    <property type="entry name" value="ARM-type_fold"/>
</dbReference>
<feature type="compositionally biased region" description="Polar residues" evidence="1">
    <location>
        <begin position="1002"/>
        <end position="1011"/>
    </location>
</feature>
<dbReference type="InterPro" id="IPR056122">
    <property type="entry name" value="DUF7705"/>
</dbReference>
<feature type="domain" description="Pre-rRNA-processing protein RIX1 N-terminal" evidence="3">
    <location>
        <begin position="525"/>
        <end position="716"/>
    </location>
</feature>
<evidence type="ECO:0000256" key="1">
    <source>
        <dbReference type="SAM" id="MobiDB-lite"/>
    </source>
</evidence>
<accession>A0A498HBD7</accession>